<dbReference type="GO" id="GO:0009507">
    <property type="term" value="C:chloroplast"/>
    <property type="evidence" value="ECO:0007669"/>
    <property type="project" value="UniProtKB-SubCell"/>
</dbReference>
<dbReference type="NCBIfam" id="NF009525">
    <property type="entry name" value="PRK12887.1"/>
    <property type="match status" value="1"/>
</dbReference>
<evidence type="ECO:0000256" key="6">
    <source>
        <dbReference type="ARBA" id="ARBA00022679"/>
    </source>
</evidence>
<keyword evidence="10 11" id="KW-0472">Membrane</keyword>
<keyword evidence="8" id="KW-0809">Transit peptide</keyword>
<keyword evidence="6" id="KW-0808">Transferase</keyword>
<dbReference type="FunFam" id="1.10.357.140:FF:000009">
    <property type="entry name" value="homogentisate solanesyltransferase, chloroplastic"/>
    <property type="match status" value="1"/>
</dbReference>
<dbReference type="GO" id="GO:0004659">
    <property type="term" value="F:prenyltransferase activity"/>
    <property type="evidence" value="ECO:0007669"/>
    <property type="project" value="InterPro"/>
</dbReference>
<dbReference type="InterPro" id="IPR044878">
    <property type="entry name" value="UbiA_sf"/>
</dbReference>
<feature type="transmembrane region" description="Helical" evidence="11">
    <location>
        <begin position="341"/>
        <end position="360"/>
    </location>
</feature>
<protein>
    <recommendedName>
        <fullName evidence="14">AT3G11945-like protein</fullName>
    </recommendedName>
</protein>
<keyword evidence="7 11" id="KW-0812">Transmembrane</keyword>
<evidence type="ECO:0000256" key="5">
    <source>
        <dbReference type="ARBA" id="ARBA00022640"/>
    </source>
</evidence>
<dbReference type="InterPro" id="IPR044502">
    <property type="entry name" value="AtHST-like"/>
</dbReference>
<dbReference type="Pfam" id="PF01040">
    <property type="entry name" value="UbiA"/>
    <property type="match status" value="1"/>
</dbReference>
<evidence type="ECO:0000313" key="12">
    <source>
        <dbReference type="EMBL" id="KAJ4970443.1"/>
    </source>
</evidence>
<feature type="transmembrane region" description="Helical" evidence="11">
    <location>
        <begin position="372"/>
        <end position="390"/>
    </location>
</feature>
<dbReference type="AlphaFoldDB" id="A0A9Q0KGX6"/>
<dbReference type="EMBL" id="JAMYWD010000005">
    <property type="protein sequence ID" value="KAJ4970443.1"/>
    <property type="molecule type" value="Genomic_DNA"/>
</dbReference>
<dbReference type="GO" id="GO:0016020">
    <property type="term" value="C:membrane"/>
    <property type="evidence" value="ECO:0007669"/>
    <property type="project" value="UniProtKB-SubCell"/>
</dbReference>
<proteinExistence type="inferred from homology"/>
<evidence type="ECO:0000313" key="13">
    <source>
        <dbReference type="Proteomes" id="UP001141806"/>
    </source>
</evidence>
<evidence type="ECO:0000256" key="3">
    <source>
        <dbReference type="ARBA" id="ARBA00005985"/>
    </source>
</evidence>
<evidence type="ECO:0000256" key="1">
    <source>
        <dbReference type="ARBA" id="ARBA00004141"/>
    </source>
</evidence>
<dbReference type="PANTHER" id="PTHR43009:SF10">
    <property type="entry name" value="HOMOGENTISATE SOLANESYLTRANSFERASE, CHLOROPLASTIC"/>
    <property type="match status" value="1"/>
</dbReference>
<feature type="transmembrane region" description="Helical" evidence="11">
    <location>
        <begin position="264"/>
        <end position="285"/>
    </location>
</feature>
<keyword evidence="13" id="KW-1185">Reference proteome</keyword>
<evidence type="ECO:0008006" key="14">
    <source>
        <dbReference type="Google" id="ProtNLM"/>
    </source>
</evidence>
<feature type="transmembrane region" description="Helical" evidence="11">
    <location>
        <begin position="306"/>
        <end position="329"/>
    </location>
</feature>
<evidence type="ECO:0000256" key="8">
    <source>
        <dbReference type="ARBA" id="ARBA00022946"/>
    </source>
</evidence>
<dbReference type="Proteomes" id="UP001141806">
    <property type="component" value="Unassembled WGS sequence"/>
</dbReference>
<dbReference type="CDD" id="cd13960">
    <property type="entry name" value="PT_UbiA_HPT1"/>
    <property type="match status" value="1"/>
</dbReference>
<comment type="similarity">
    <text evidence="3">Belongs to the UbiA prenyltransferase family.</text>
</comment>
<accession>A0A9Q0KGX6</accession>
<dbReference type="InterPro" id="IPR000537">
    <property type="entry name" value="UbiA_prenyltransferase"/>
</dbReference>
<evidence type="ECO:0000256" key="10">
    <source>
        <dbReference type="ARBA" id="ARBA00023136"/>
    </source>
</evidence>
<organism evidence="12 13">
    <name type="scientific">Protea cynaroides</name>
    <dbReference type="NCBI Taxonomy" id="273540"/>
    <lineage>
        <taxon>Eukaryota</taxon>
        <taxon>Viridiplantae</taxon>
        <taxon>Streptophyta</taxon>
        <taxon>Embryophyta</taxon>
        <taxon>Tracheophyta</taxon>
        <taxon>Spermatophyta</taxon>
        <taxon>Magnoliopsida</taxon>
        <taxon>Proteales</taxon>
        <taxon>Proteaceae</taxon>
        <taxon>Protea</taxon>
    </lineage>
</organism>
<keyword evidence="5" id="KW-0934">Plastid</keyword>
<name>A0A9Q0KGX6_9MAGN</name>
<evidence type="ECO:0000256" key="11">
    <source>
        <dbReference type="SAM" id="Phobius"/>
    </source>
</evidence>
<evidence type="ECO:0000256" key="2">
    <source>
        <dbReference type="ARBA" id="ARBA00004229"/>
    </source>
</evidence>
<feature type="transmembrane region" description="Helical" evidence="11">
    <location>
        <begin position="130"/>
        <end position="152"/>
    </location>
</feature>
<evidence type="ECO:0000256" key="4">
    <source>
        <dbReference type="ARBA" id="ARBA00022528"/>
    </source>
</evidence>
<comment type="caution">
    <text evidence="12">The sequence shown here is derived from an EMBL/GenBank/DDBJ whole genome shotgun (WGS) entry which is preliminary data.</text>
</comment>
<evidence type="ECO:0000256" key="9">
    <source>
        <dbReference type="ARBA" id="ARBA00022989"/>
    </source>
</evidence>
<dbReference type="PANTHER" id="PTHR43009">
    <property type="entry name" value="HOMOGENTISATE SOLANESYLTRANSFERASE, CHLOROPLASTIC"/>
    <property type="match status" value="1"/>
</dbReference>
<feature type="transmembrane region" description="Helical" evidence="11">
    <location>
        <begin position="202"/>
        <end position="220"/>
    </location>
</feature>
<evidence type="ECO:0000256" key="7">
    <source>
        <dbReference type="ARBA" id="ARBA00022692"/>
    </source>
</evidence>
<dbReference type="Gene3D" id="1.10.357.140">
    <property type="entry name" value="UbiA prenyltransferase"/>
    <property type="match status" value="1"/>
</dbReference>
<keyword evidence="9 11" id="KW-1133">Transmembrane helix</keyword>
<keyword evidence="4" id="KW-0150">Chloroplast</keyword>
<gene>
    <name evidence="12" type="ORF">NE237_003542</name>
</gene>
<reference evidence="12" key="1">
    <citation type="journal article" date="2023" name="Plant J.">
        <title>The genome of the king protea, Protea cynaroides.</title>
        <authorList>
            <person name="Chang J."/>
            <person name="Duong T.A."/>
            <person name="Schoeman C."/>
            <person name="Ma X."/>
            <person name="Roodt D."/>
            <person name="Barker N."/>
            <person name="Li Z."/>
            <person name="Van de Peer Y."/>
            <person name="Mizrachi E."/>
        </authorList>
    </citation>
    <scope>NUCLEOTIDE SEQUENCE</scope>
    <source>
        <tissue evidence="12">Young leaves</tissue>
    </source>
</reference>
<comment type="subcellular location">
    <subcellularLocation>
        <location evidence="1">Membrane</location>
        <topology evidence="1">Multi-pass membrane protein</topology>
    </subcellularLocation>
    <subcellularLocation>
        <location evidence="2">Plastid</location>
        <location evidence="2">Chloroplast</location>
    </subcellularLocation>
</comment>
<dbReference type="OrthoDB" id="1502398at2759"/>
<feature type="transmembrane region" description="Helical" evidence="11">
    <location>
        <begin position="232"/>
        <end position="252"/>
    </location>
</feature>
<sequence length="391" mass="43314">MDLCSFYSAPSSVRISIRVPHCNTLHVQKRATKPSYKLTNFLLRSTGSSSSVGLFHRRNCTSPVPSSHSRRFRIWASTQIGAAGSDPVQSKISEFKDAFWRFLRPHTIRGTALGSIALVARALIENSNLIRWSLLFKAFCGLVALICGNGYIVGINQIYDIAIDKVNKPYLPIAAGDLSVQSAWLLVLSFAASGLLIVGVNFGPFITSLYCLGLFLGSIYSVPPFRLKRFPVAAFLIIATVRGFLLNFGVYYATRAALGLTFEWSAAVAFITAFVTLFALVIAITKDLPDVEGDRKFHISTFATKLGVRNIAFLGSVLLLTNYLGAILAAVYMPQAFRRNLMIPTHTILALGLLFQAWLLEQANYTKDAIAGFYRFIWNLFYAEYVIFPFL</sequence>